<dbReference type="AlphaFoldDB" id="A0A3M7QDT4"/>
<sequence length="71" mass="8334">MESRLNGIWSVRRSIVHLLLEQFLFSEQLLYINGKKKIDFGVSELRLIDILDLKKSSKGSTLFEYHNYSKS</sequence>
<name>A0A3M7QDT4_BRAPC</name>
<protein>
    <submittedName>
        <fullName evidence="1">Uncharacterized protein</fullName>
    </submittedName>
</protein>
<evidence type="ECO:0000313" key="1">
    <source>
        <dbReference type="EMBL" id="RNA09550.1"/>
    </source>
</evidence>
<proteinExistence type="predicted"/>
<dbReference type="Proteomes" id="UP000276133">
    <property type="component" value="Unassembled WGS sequence"/>
</dbReference>
<evidence type="ECO:0000313" key="2">
    <source>
        <dbReference type="Proteomes" id="UP000276133"/>
    </source>
</evidence>
<gene>
    <name evidence="1" type="ORF">BpHYR1_030664</name>
</gene>
<keyword evidence="2" id="KW-1185">Reference proteome</keyword>
<dbReference type="EMBL" id="REGN01006448">
    <property type="protein sequence ID" value="RNA09550.1"/>
    <property type="molecule type" value="Genomic_DNA"/>
</dbReference>
<organism evidence="1 2">
    <name type="scientific">Brachionus plicatilis</name>
    <name type="common">Marine rotifer</name>
    <name type="synonym">Brachionus muelleri</name>
    <dbReference type="NCBI Taxonomy" id="10195"/>
    <lineage>
        <taxon>Eukaryota</taxon>
        <taxon>Metazoa</taxon>
        <taxon>Spiralia</taxon>
        <taxon>Gnathifera</taxon>
        <taxon>Rotifera</taxon>
        <taxon>Eurotatoria</taxon>
        <taxon>Monogononta</taxon>
        <taxon>Pseudotrocha</taxon>
        <taxon>Ploima</taxon>
        <taxon>Brachionidae</taxon>
        <taxon>Brachionus</taxon>
    </lineage>
</organism>
<accession>A0A3M7QDT4</accession>
<comment type="caution">
    <text evidence="1">The sequence shown here is derived from an EMBL/GenBank/DDBJ whole genome shotgun (WGS) entry which is preliminary data.</text>
</comment>
<reference evidence="1 2" key="1">
    <citation type="journal article" date="2018" name="Sci. Rep.">
        <title>Genomic signatures of local adaptation to the degree of environmental predictability in rotifers.</title>
        <authorList>
            <person name="Franch-Gras L."/>
            <person name="Hahn C."/>
            <person name="Garcia-Roger E.M."/>
            <person name="Carmona M.J."/>
            <person name="Serra M."/>
            <person name="Gomez A."/>
        </authorList>
    </citation>
    <scope>NUCLEOTIDE SEQUENCE [LARGE SCALE GENOMIC DNA]</scope>
    <source>
        <strain evidence="1">HYR1</strain>
    </source>
</reference>